<keyword evidence="5" id="KW-1185">Reference proteome</keyword>
<reference evidence="5" key="1">
    <citation type="submission" date="2016-01" db="EMBL/GenBank/DDBJ databases">
        <title>Draft genome of Chromobacterium sp. F49.</title>
        <authorList>
            <person name="Hong K.W."/>
        </authorList>
    </citation>
    <scope>NUCLEOTIDE SEQUENCE [LARGE SCALE GENOMIC DNA]</scope>
    <source>
        <strain evidence="5">CN3</strain>
    </source>
</reference>
<dbReference type="InterPro" id="IPR041586">
    <property type="entry name" value="PsrA_TetR_C"/>
</dbReference>
<evidence type="ECO:0000256" key="1">
    <source>
        <dbReference type="ARBA" id="ARBA00023125"/>
    </source>
</evidence>
<comment type="caution">
    <text evidence="4">The sequence shown here is derived from an EMBL/GenBank/DDBJ whole genome shotgun (WGS) entry which is preliminary data.</text>
</comment>
<name>A0ABR5YAI5_9SPHN</name>
<dbReference type="InterPro" id="IPR009057">
    <property type="entry name" value="Homeodomain-like_sf"/>
</dbReference>
<accession>A0ABR5YAI5</accession>
<dbReference type="InterPro" id="IPR050109">
    <property type="entry name" value="HTH-type_TetR-like_transc_reg"/>
</dbReference>
<dbReference type="EMBL" id="LQQO01000033">
    <property type="protein sequence ID" value="KZE11851.1"/>
    <property type="molecule type" value="Genomic_DNA"/>
</dbReference>
<feature type="DNA-binding region" description="H-T-H motif" evidence="2">
    <location>
        <begin position="35"/>
        <end position="54"/>
    </location>
</feature>
<dbReference type="PRINTS" id="PR00455">
    <property type="entry name" value="HTHTETR"/>
</dbReference>
<dbReference type="Gene3D" id="1.10.357.10">
    <property type="entry name" value="Tetracycline Repressor, domain 2"/>
    <property type="match status" value="1"/>
</dbReference>
<gene>
    <name evidence="4" type="ORF">AVT10_16880</name>
</gene>
<dbReference type="PROSITE" id="PS50977">
    <property type="entry name" value="HTH_TETR_2"/>
    <property type="match status" value="1"/>
</dbReference>
<dbReference type="RefSeq" id="WP_066691581.1">
    <property type="nucleotide sequence ID" value="NZ_LQQO01000033.1"/>
</dbReference>
<sequence>MGGRTPQAKRRQISRGTILDAAERLFAAHGRDGVTLKAIAAAADVDAALVRYYFGDKEAVFHEMFERRAVVLNGERHAAMDRMEARCGDAITVRDALDTFLRPMFETAFNRGQGWADFAAIAATINSSRAGGAAVMRDNFDPIVQRFIGHLRRAAPSVPDKVLYRYFDHLTGALTHCIAQTGRIDTLSGGQVLSNDMDDALSSLLTIFDAGFAALQAGD</sequence>
<evidence type="ECO:0000256" key="2">
    <source>
        <dbReference type="PROSITE-ProRule" id="PRU00335"/>
    </source>
</evidence>
<proteinExistence type="predicted"/>
<evidence type="ECO:0000313" key="4">
    <source>
        <dbReference type="EMBL" id="KZE11851.1"/>
    </source>
</evidence>
<protein>
    <recommendedName>
        <fullName evidence="3">HTH tetR-type domain-containing protein</fullName>
    </recommendedName>
</protein>
<evidence type="ECO:0000313" key="5">
    <source>
        <dbReference type="Proteomes" id="UP000076609"/>
    </source>
</evidence>
<dbReference type="SUPFAM" id="SSF48498">
    <property type="entry name" value="Tetracyclin repressor-like, C-terminal domain"/>
    <property type="match status" value="1"/>
</dbReference>
<dbReference type="Proteomes" id="UP000076609">
    <property type="component" value="Unassembled WGS sequence"/>
</dbReference>
<dbReference type="Pfam" id="PF17939">
    <property type="entry name" value="TetR_C_30"/>
    <property type="match status" value="1"/>
</dbReference>
<organism evidence="4 5">
    <name type="scientific">Sphingomonas hankookensis</name>
    <dbReference type="NCBI Taxonomy" id="563996"/>
    <lineage>
        <taxon>Bacteria</taxon>
        <taxon>Pseudomonadati</taxon>
        <taxon>Pseudomonadota</taxon>
        <taxon>Alphaproteobacteria</taxon>
        <taxon>Sphingomonadales</taxon>
        <taxon>Sphingomonadaceae</taxon>
        <taxon>Sphingomonas</taxon>
    </lineage>
</organism>
<keyword evidence="1 2" id="KW-0238">DNA-binding</keyword>
<dbReference type="SUPFAM" id="SSF46689">
    <property type="entry name" value="Homeodomain-like"/>
    <property type="match status" value="1"/>
</dbReference>
<dbReference type="InterPro" id="IPR036271">
    <property type="entry name" value="Tet_transcr_reg_TetR-rel_C_sf"/>
</dbReference>
<dbReference type="InterPro" id="IPR001647">
    <property type="entry name" value="HTH_TetR"/>
</dbReference>
<dbReference type="PANTHER" id="PTHR30055">
    <property type="entry name" value="HTH-TYPE TRANSCRIPTIONAL REGULATOR RUTR"/>
    <property type="match status" value="1"/>
</dbReference>
<dbReference type="PANTHER" id="PTHR30055:SF235">
    <property type="entry name" value="TRANSCRIPTIONAL REGULATORY PROTEIN"/>
    <property type="match status" value="1"/>
</dbReference>
<dbReference type="Pfam" id="PF00440">
    <property type="entry name" value="TetR_N"/>
    <property type="match status" value="1"/>
</dbReference>
<evidence type="ECO:0000259" key="3">
    <source>
        <dbReference type="PROSITE" id="PS50977"/>
    </source>
</evidence>
<feature type="domain" description="HTH tetR-type" evidence="3">
    <location>
        <begin position="12"/>
        <end position="72"/>
    </location>
</feature>